<dbReference type="HOGENOM" id="CLU_128672_0_0_6"/>
<sequence length="181" mass="20704">MRKVLFYILTSLLISPAFLHAASLQDQLSAVAQAESQGKAQESREADLRQAQYERELRNEQSRRAKANALAEKKRQEKAAVNAAERKQRLEVANADKKRDQSYEDELRQLEIQSRKLELERQAARAKRENDFIDQDLKSQAAKTDVIQSEADVNRNLSIGGKELMQSEGKSREKKASSWFN</sequence>
<evidence type="ECO:0000313" key="3">
    <source>
        <dbReference type="EMBL" id="AIU72669.1"/>
    </source>
</evidence>
<keyword evidence="4" id="KW-1185">Reference proteome</keyword>
<evidence type="ECO:0008006" key="5">
    <source>
        <dbReference type="Google" id="ProtNLM"/>
    </source>
</evidence>
<feature type="region of interest" description="Disordered" evidence="1">
    <location>
        <begin position="52"/>
        <end position="103"/>
    </location>
</feature>
<evidence type="ECO:0000256" key="2">
    <source>
        <dbReference type="SAM" id="SignalP"/>
    </source>
</evidence>
<dbReference type="Proteomes" id="UP000029986">
    <property type="component" value="Chromosome"/>
</dbReference>
<dbReference type="RefSeq" id="WP_025801987.1">
    <property type="nucleotide sequence ID" value="NZ_CP009706.1"/>
</dbReference>
<protein>
    <recommendedName>
        <fullName evidence="5">DUF5384 family protein</fullName>
    </recommendedName>
</protein>
<proteinExistence type="predicted"/>
<dbReference type="OrthoDB" id="6573110at2"/>
<feature type="compositionally biased region" description="Basic and acidic residues" evidence="1">
    <location>
        <begin position="52"/>
        <end position="63"/>
    </location>
</feature>
<dbReference type="Pfam" id="PF17358">
    <property type="entry name" value="DUF5384"/>
    <property type="match status" value="1"/>
</dbReference>
<dbReference type="eggNOG" id="ENOG5031FD2">
    <property type="taxonomic scope" value="Bacteria"/>
</dbReference>
<dbReference type="AlphaFoldDB" id="A0A097R1R5"/>
<feature type="chain" id="PRO_5001937142" description="DUF5384 family protein" evidence="2">
    <location>
        <begin position="22"/>
        <end position="181"/>
    </location>
</feature>
<feature type="signal peptide" evidence="2">
    <location>
        <begin position="1"/>
        <end position="21"/>
    </location>
</feature>
<feature type="compositionally biased region" description="Basic and acidic residues" evidence="1">
    <location>
        <begin position="169"/>
        <end position="181"/>
    </location>
</feature>
<organism evidence="3 4">
    <name type="scientific">Hafnia alvei FB1</name>
    <dbReference type="NCBI Taxonomy" id="1453496"/>
    <lineage>
        <taxon>Bacteria</taxon>
        <taxon>Pseudomonadati</taxon>
        <taxon>Pseudomonadota</taxon>
        <taxon>Gammaproteobacteria</taxon>
        <taxon>Enterobacterales</taxon>
        <taxon>Hafniaceae</taxon>
        <taxon>Hafnia</taxon>
    </lineage>
</organism>
<gene>
    <name evidence="3" type="ORF">AT03_09930</name>
</gene>
<dbReference type="EMBL" id="CP009706">
    <property type="protein sequence ID" value="AIU72669.1"/>
    <property type="molecule type" value="Genomic_DNA"/>
</dbReference>
<accession>A0A097R1R5</accession>
<keyword evidence="2" id="KW-0732">Signal</keyword>
<feature type="region of interest" description="Disordered" evidence="1">
    <location>
        <begin position="158"/>
        <end position="181"/>
    </location>
</feature>
<reference evidence="3 4" key="1">
    <citation type="journal article" date="2014" name="Gut Pathog.">
        <title>Gene clusters of Hafnia alvei strain FB1 important in survival and pathogenesis: a draft genome perspective.</title>
        <authorList>
            <person name="Tan J.Y."/>
            <person name="Yin W.F."/>
            <person name="Chan K.G."/>
        </authorList>
    </citation>
    <scope>NUCLEOTIDE SEQUENCE [LARGE SCALE GENOMIC DNA]</scope>
    <source>
        <strain evidence="3 4">FB1</strain>
    </source>
</reference>
<evidence type="ECO:0000313" key="4">
    <source>
        <dbReference type="Proteomes" id="UP000029986"/>
    </source>
</evidence>
<dbReference type="KEGG" id="hav:AT03_09930"/>
<feature type="compositionally biased region" description="Basic and acidic residues" evidence="1">
    <location>
        <begin position="71"/>
        <end position="103"/>
    </location>
</feature>
<dbReference type="InterPro" id="IPR020231">
    <property type="entry name" value="Uncharacterised_YfgI"/>
</dbReference>
<name>A0A097R1R5_HAFAL</name>
<evidence type="ECO:0000256" key="1">
    <source>
        <dbReference type="SAM" id="MobiDB-lite"/>
    </source>
</evidence>
<dbReference type="PATRIC" id="fig|1453496.5.peg.1994"/>